<organism evidence="5 6">
    <name type="scientific">Nonomuraea muscovyensis</name>
    <dbReference type="NCBI Taxonomy" id="1124761"/>
    <lineage>
        <taxon>Bacteria</taxon>
        <taxon>Bacillati</taxon>
        <taxon>Actinomycetota</taxon>
        <taxon>Actinomycetes</taxon>
        <taxon>Streptosporangiales</taxon>
        <taxon>Streptosporangiaceae</taxon>
        <taxon>Nonomuraea</taxon>
    </lineage>
</organism>
<dbReference type="InterPro" id="IPR003439">
    <property type="entry name" value="ABC_transporter-like_ATP-bd"/>
</dbReference>
<sequence>MTSTQQAAERRTDEVVLSLRGISKHFGAVAALTDVDLDVPAGHVVAVVGDNGAGKSTLVKILSGVHPPDSGTICFDSKEVSIPTPAAAHRLGIATVFQDLALCENLNVIQNLFLGQEVRPLRLNEVEMETRSWDLLRQLSAKIPSVRVPVASLSGGQRQTVAIARSLLGEPKVIILDEPTAALGVAQTAEVLNLVERLREHGLGVVMISHNMADVQAVADTVAVLRLGRNNGVFPVADVSTEDIIAAITGATDNAVSQRNERSQTRQARDKEGLSS</sequence>
<comment type="caution">
    <text evidence="5">The sequence shown here is derived from an EMBL/GenBank/DDBJ whole genome shotgun (WGS) entry which is preliminary data.</text>
</comment>
<dbReference type="GO" id="GO:0016887">
    <property type="term" value="F:ATP hydrolysis activity"/>
    <property type="evidence" value="ECO:0007669"/>
    <property type="project" value="InterPro"/>
</dbReference>
<dbReference type="Pfam" id="PF00005">
    <property type="entry name" value="ABC_tran"/>
    <property type="match status" value="1"/>
</dbReference>
<dbReference type="CDD" id="cd03216">
    <property type="entry name" value="ABC_Carb_Monos_I"/>
    <property type="match status" value="1"/>
</dbReference>
<keyword evidence="5" id="KW-0762">Sugar transport</keyword>
<dbReference type="PROSITE" id="PS50893">
    <property type="entry name" value="ABC_TRANSPORTER_2"/>
    <property type="match status" value="1"/>
</dbReference>
<evidence type="ECO:0000259" key="4">
    <source>
        <dbReference type="PROSITE" id="PS50893"/>
    </source>
</evidence>
<feature type="region of interest" description="Disordered" evidence="3">
    <location>
        <begin position="255"/>
        <end position="276"/>
    </location>
</feature>
<dbReference type="InterPro" id="IPR003593">
    <property type="entry name" value="AAA+_ATPase"/>
</dbReference>
<gene>
    <name evidence="5" type="ORF">FHU36_008052</name>
</gene>
<evidence type="ECO:0000313" key="5">
    <source>
        <dbReference type="EMBL" id="MBB6351469.1"/>
    </source>
</evidence>
<protein>
    <submittedName>
        <fullName evidence="5">Simple sugar transport system ATP-binding protein/D-xylose transport system ATP-binding protein</fullName>
    </submittedName>
</protein>
<keyword evidence="6" id="KW-1185">Reference proteome</keyword>
<dbReference type="EMBL" id="JACHJB010000004">
    <property type="protein sequence ID" value="MBB6351469.1"/>
    <property type="molecule type" value="Genomic_DNA"/>
</dbReference>
<name>A0A7X0F2M4_9ACTN</name>
<feature type="compositionally biased region" description="Basic and acidic residues" evidence="3">
    <location>
        <begin position="259"/>
        <end position="276"/>
    </location>
</feature>
<dbReference type="SMART" id="SM00382">
    <property type="entry name" value="AAA"/>
    <property type="match status" value="1"/>
</dbReference>
<dbReference type="AlphaFoldDB" id="A0A7X0F2M4"/>
<dbReference type="SUPFAM" id="SSF52540">
    <property type="entry name" value="P-loop containing nucleoside triphosphate hydrolases"/>
    <property type="match status" value="1"/>
</dbReference>
<dbReference type="GO" id="GO:0005524">
    <property type="term" value="F:ATP binding"/>
    <property type="evidence" value="ECO:0007669"/>
    <property type="project" value="UniProtKB-KW"/>
</dbReference>
<keyword evidence="2 5" id="KW-0067">ATP-binding</keyword>
<reference evidence="5 6" key="1">
    <citation type="submission" date="2020-08" db="EMBL/GenBank/DDBJ databases">
        <title>Sequencing the genomes of 1000 actinobacteria strains.</title>
        <authorList>
            <person name="Klenk H.-P."/>
        </authorList>
    </citation>
    <scope>NUCLEOTIDE SEQUENCE [LARGE SCALE GENOMIC DNA]</scope>
    <source>
        <strain evidence="5 6">DSM 45913</strain>
    </source>
</reference>
<evidence type="ECO:0000256" key="1">
    <source>
        <dbReference type="ARBA" id="ARBA00022741"/>
    </source>
</evidence>
<feature type="domain" description="ABC transporter" evidence="4">
    <location>
        <begin position="17"/>
        <end position="252"/>
    </location>
</feature>
<evidence type="ECO:0000256" key="2">
    <source>
        <dbReference type="ARBA" id="ARBA00022840"/>
    </source>
</evidence>
<accession>A0A7X0F2M4</accession>
<proteinExistence type="predicted"/>
<evidence type="ECO:0000256" key="3">
    <source>
        <dbReference type="SAM" id="MobiDB-lite"/>
    </source>
</evidence>
<evidence type="ECO:0000313" key="6">
    <source>
        <dbReference type="Proteomes" id="UP000583800"/>
    </source>
</evidence>
<dbReference type="PANTHER" id="PTHR43790:SF8">
    <property type="entry name" value="SUGAR ABC TRANSPORTER ATP-BINDING PROTEIN"/>
    <property type="match status" value="1"/>
</dbReference>
<dbReference type="InterPro" id="IPR027417">
    <property type="entry name" value="P-loop_NTPase"/>
</dbReference>
<keyword evidence="1" id="KW-0547">Nucleotide-binding</keyword>
<dbReference type="Gene3D" id="3.40.50.300">
    <property type="entry name" value="P-loop containing nucleotide triphosphate hydrolases"/>
    <property type="match status" value="1"/>
</dbReference>
<dbReference type="PANTHER" id="PTHR43790">
    <property type="entry name" value="CARBOHYDRATE TRANSPORT ATP-BINDING PROTEIN MG119-RELATED"/>
    <property type="match status" value="1"/>
</dbReference>
<dbReference type="RefSeq" id="WP_185089219.1">
    <property type="nucleotide sequence ID" value="NZ_JACHJB010000004.1"/>
</dbReference>
<dbReference type="InterPro" id="IPR050107">
    <property type="entry name" value="ABC_carbohydrate_import_ATPase"/>
</dbReference>
<keyword evidence="5" id="KW-0813">Transport</keyword>
<dbReference type="Proteomes" id="UP000583800">
    <property type="component" value="Unassembled WGS sequence"/>
</dbReference>